<evidence type="ECO:0000313" key="2">
    <source>
        <dbReference type="EMBL" id="RYM33412.1"/>
    </source>
</evidence>
<proteinExistence type="predicted"/>
<comment type="caution">
    <text evidence="2">The sequence shown here is derived from an EMBL/GenBank/DDBJ whole genome shotgun (WGS) entry which is preliminary data.</text>
</comment>
<dbReference type="Pfam" id="PF14903">
    <property type="entry name" value="WG_beta_rep"/>
    <property type="match status" value="4"/>
</dbReference>
<dbReference type="PANTHER" id="PTHR37841:SF1">
    <property type="entry name" value="DUF3298 DOMAIN-CONTAINING PROTEIN"/>
    <property type="match status" value="1"/>
</dbReference>
<protein>
    <recommendedName>
        <fullName evidence="4">WG repeat-containing protein</fullName>
    </recommendedName>
</protein>
<evidence type="ECO:0000256" key="1">
    <source>
        <dbReference type="SAM" id="SignalP"/>
    </source>
</evidence>
<reference evidence="2 3" key="1">
    <citation type="submission" date="2019-02" db="EMBL/GenBank/DDBJ databases">
        <title>Genome sequence of the sea-ice species Brumimicrobium glaciale.</title>
        <authorList>
            <person name="Bowman J.P."/>
        </authorList>
    </citation>
    <scope>NUCLEOTIDE SEQUENCE [LARGE SCALE GENOMIC DNA]</scope>
    <source>
        <strain evidence="2 3">IC156</strain>
    </source>
</reference>
<dbReference type="EMBL" id="SETE01000004">
    <property type="protein sequence ID" value="RYM33412.1"/>
    <property type="molecule type" value="Genomic_DNA"/>
</dbReference>
<dbReference type="PANTHER" id="PTHR37841">
    <property type="entry name" value="GLR2918 PROTEIN"/>
    <property type="match status" value="1"/>
</dbReference>
<keyword evidence="1" id="KW-0732">Signal</keyword>
<dbReference type="AlphaFoldDB" id="A0A4Q4KJI6"/>
<feature type="chain" id="PRO_5020350614" description="WG repeat-containing protein" evidence="1">
    <location>
        <begin position="23"/>
        <end position="480"/>
    </location>
</feature>
<accession>A0A4Q4KJI6</accession>
<keyword evidence="3" id="KW-1185">Reference proteome</keyword>
<name>A0A4Q4KJI6_9FLAO</name>
<dbReference type="OrthoDB" id="623514at2"/>
<sequence>MKYSKYILPLAAPFLFAFTSYAQFQTIEEGPSGKVDTIYYPFQNDIQMIVINHYDAWRSKVSFMEQSRPRAMSWSNILGPTQPNVYVFRNKKGEILNVYNAAEESFLKHKFRNVDDDKLNYLSNEPKALLFYNQVDSETNQDKTKQQTTPWYLSDHNIIGGQRKKGLFSTISGEVVLEAKYDAIVLNKLYEQKAFIVINNGKFGWIDSTYKEDVAIQFELIDGDIKYSKINRSHIITKKDGLWGIIDETGNVLMDFKYTNIIDYLDYYAYSTDGSVGMFDPKTFDPIIASQKYTFIKQRVSVYPILDREEYLVRKNGKYGYVGRNNQIILPLEYDSILSRVLWAKERQWWHIVKKDDHYGVFNQNFELVIPIEFDTIYQSHKTIHVKKDEKWGFYDHNYKLISEPIFDNIYWVRGYYVLIKDGKYGLLNEHFDNALLIILPKYTTIRYLKNNYLRDKIYFNISIDGKKGVLEATKGVEKF</sequence>
<feature type="signal peptide" evidence="1">
    <location>
        <begin position="1"/>
        <end position="22"/>
    </location>
</feature>
<evidence type="ECO:0000313" key="3">
    <source>
        <dbReference type="Proteomes" id="UP000293952"/>
    </source>
</evidence>
<dbReference type="RefSeq" id="WP_130093872.1">
    <property type="nucleotide sequence ID" value="NZ_SETE01000004.1"/>
</dbReference>
<dbReference type="Proteomes" id="UP000293952">
    <property type="component" value="Unassembled WGS sequence"/>
</dbReference>
<dbReference type="InterPro" id="IPR032774">
    <property type="entry name" value="WG_beta_rep"/>
</dbReference>
<gene>
    <name evidence="2" type="ORF">ERX46_10755</name>
</gene>
<organism evidence="2 3">
    <name type="scientific">Brumimicrobium glaciale</name>
    <dbReference type="NCBI Taxonomy" id="200475"/>
    <lineage>
        <taxon>Bacteria</taxon>
        <taxon>Pseudomonadati</taxon>
        <taxon>Bacteroidota</taxon>
        <taxon>Flavobacteriia</taxon>
        <taxon>Flavobacteriales</taxon>
        <taxon>Crocinitomicaceae</taxon>
        <taxon>Brumimicrobium</taxon>
    </lineage>
</organism>
<evidence type="ECO:0008006" key="4">
    <source>
        <dbReference type="Google" id="ProtNLM"/>
    </source>
</evidence>